<name>A0ABM0QPP2_GALVR</name>
<proteinExistence type="predicted"/>
<dbReference type="Proteomes" id="UP000694923">
    <property type="component" value="Unplaced"/>
</dbReference>
<feature type="compositionally biased region" description="Basic residues" evidence="1">
    <location>
        <begin position="54"/>
        <end position="64"/>
    </location>
</feature>
<feature type="compositionally biased region" description="Low complexity" evidence="1">
    <location>
        <begin position="30"/>
        <end position="43"/>
    </location>
</feature>
<dbReference type="RefSeq" id="XP_008570333.1">
    <property type="nucleotide sequence ID" value="XM_008572111.1"/>
</dbReference>
<accession>A0ABM0QPP2</accession>
<evidence type="ECO:0000256" key="1">
    <source>
        <dbReference type="SAM" id="MobiDB-lite"/>
    </source>
</evidence>
<sequence length="64" mass="6477">MCPPDRASGPDFHPQGHGARRAQSPWLGRPVAPAFPVSPASVPGIPGSRPGAGKARKPRASAGT</sequence>
<organism evidence="2 3">
    <name type="scientific">Galeopterus variegatus</name>
    <name type="common">Malayan flying lemur</name>
    <name type="synonym">Cynocephalus variegatus</name>
    <dbReference type="NCBI Taxonomy" id="482537"/>
    <lineage>
        <taxon>Eukaryota</taxon>
        <taxon>Metazoa</taxon>
        <taxon>Chordata</taxon>
        <taxon>Craniata</taxon>
        <taxon>Vertebrata</taxon>
        <taxon>Euteleostomi</taxon>
        <taxon>Mammalia</taxon>
        <taxon>Eutheria</taxon>
        <taxon>Euarchontoglires</taxon>
        <taxon>Dermoptera</taxon>
        <taxon>Cynocephalidae</taxon>
        <taxon>Galeopterus</taxon>
    </lineage>
</organism>
<evidence type="ECO:0000313" key="2">
    <source>
        <dbReference type="Proteomes" id="UP000694923"/>
    </source>
</evidence>
<feature type="region of interest" description="Disordered" evidence="1">
    <location>
        <begin position="1"/>
        <end position="64"/>
    </location>
</feature>
<gene>
    <name evidence="3" type="primary">LOC103589996</name>
</gene>
<evidence type="ECO:0000313" key="3">
    <source>
        <dbReference type="RefSeq" id="XP_008570333.1"/>
    </source>
</evidence>
<reference evidence="3" key="1">
    <citation type="submission" date="2025-08" db="UniProtKB">
        <authorList>
            <consortium name="RefSeq"/>
        </authorList>
    </citation>
    <scope>IDENTIFICATION</scope>
</reference>
<keyword evidence="2" id="KW-1185">Reference proteome</keyword>
<dbReference type="GeneID" id="103589996"/>
<protein>
    <submittedName>
        <fullName evidence="3">Uncharacterized protein LOC103589996</fullName>
    </submittedName>
</protein>